<dbReference type="eggNOG" id="KOG2085">
    <property type="taxonomic scope" value="Eukaryota"/>
</dbReference>
<feature type="compositionally biased region" description="Polar residues" evidence="2">
    <location>
        <begin position="86"/>
        <end position="106"/>
    </location>
</feature>
<dbReference type="EMBL" id="FO082056">
    <property type="protein sequence ID" value="CCE79112.1"/>
    <property type="molecule type" value="Genomic_DNA"/>
</dbReference>
<dbReference type="Proteomes" id="UP000005222">
    <property type="component" value="Chromosome C"/>
</dbReference>
<reference evidence="5" key="2">
    <citation type="journal article" date="2012" name="G3 (Bethesda)">
        <title>Pichia sorbitophila, an interspecies yeast hybrid reveals early steps of genome resolution following polyploidization.</title>
        <authorList>
            <person name="Leh Louis V."/>
            <person name="Despons L."/>
            <person name="Friedrich A."/>
            <person name="Martin T."/>
            <person name="Durrens P."/>
            <person name="Casaregola S."/>
            <person name="Neuveglise C."/>
            <person name="Fairhead C."/>
            <person name="Marck C."/>
            <person name="Cruz J.A."/>
            <person name="Straub M.L."/>
            <person name="Kugler V."/>
            <person name="Sacerdot C."/>
            <person name="Uzunov Z."/>
            <person name="Thierry A."/>
            <person name="Weiss S."/>
            <person name="Bleykasten C."/>
            <person name="De Montigny J."/>
            <person name="Jacques N."/>
            <person name="Jung P."/>
            <person name="Lemaire M."/>
            <person name="Mallet S."/>
            <person name="Morel G."/>
            <person name="Richard G.F."/>
            <person name="Sarkar A."/>
            <person name="Savel G."/>
            <person name="Schacherer J."/>
            <person name="Seret M.L."/>
            <person name="Talla E."/>
            <person name="Samson G."/>
            <person name="Jubin C."/>
            <person name="Poulain J."/>
            <person name="Vacherie B."/>
            <person name="Barbe V."/>
            <person name="Pelletier E."/>
            <person name="Sherman D.J."/>
            <person name="Westhof E."/>
            <person name="Weissenbach J."/>
            <person name="Baret P.V."/>
            <person name="Wincker P."/>
            <person name="Gaillardin C."/>
            <person name="Dujon B."/>
            <person name="Souciet J.L."/>
        </authorList>
    </citation>
    <scope>NUCLEOTIDE SEQUENCE [LARGE SCALE GENOMIC DNA]</scope>
    <source>
        <strain evidence="5">ATCC MYA-4447 / BCRC 22081 / CBS 7064 / NBRC 10061 / NRRL Y-12695</strain>
    </source>
</reference>
<comment type="function">
    <text evidence="1">The B regulatory subunit might modulate substrate selectivity and catalytic activity, and also might direct the localization of the catalytic enzyme to a particular subcellular compartment.</text>
</comment>
<evidence type="ECO:0000313" key="5">
    <source>
        <dbReference type="Proteomes" id="UP000005222"/>
    </source>
</evidence>
<dbReference type="FunCoup" id="G8YPE1">
    <property type="interactions" value="1109"/>
</dbReference>
<dbReference type="GO" id="GO:0000159">
    <property type="term" value="C:protein phosphatase type 2A complex"/>
    <property type="evidence" value="ECO:0007669"/>
    <property type="project" value="UniProtKB-UniRule"/>
</dbReference>
<accession>G8YPE1</accession>
<keyword evidence="5" id="KW-1185">Reference proteome</keyword>
<dbReference type="InterPro" id="IPR016024">
    <property type="entry name" value="ARM-type_fold"/>
</dbReference>
<feature type="compositionally biased region" description="Low complexity" evidence="2">
    <location>
        <begin position="130"/>
        <end position="145"/>
    </location>
</feature>
<dbReference type="InterPro" id="IPR011989">
    <property type="entry name" value="ARM-like"/>
</dbReference>
<feature type="region of interest" description="Disordered" evidence="2">
    <location>
        <begin position="1"/>
        <end position="177"/>
    </location>
</feature>
<protein>
    <recommendedName>
        <fullName evidence="1">Serine/threonine-protein phosphatase 2A 56 kDa regulatory subunit</fullName>
    </recommendedName>
</protein>
<feature type="compositionally biased region" description="Basic and acidic residues" evidence="2">
    <location>
        <begin position="19"/>
        <end position="43"/>
    </location>
</feature>
<dbReference type="STRING" id="559304.G8YPE1"/>
<feature type="region of interest" description="Disordered" evidence="2">
    <location>
        <begin position="719"/>
        <end position="740"/>
    </location>
</feature>
<dbReference type="PANTHER" id="PTHR10257:SF3">
    <property type="entry name" value="SERINE_THREONINE-PROTEIN PHOSPHATASE 2A 56 KDA REGULATORY SUBUNIT GAMMA ISOFORM"/>
    <property type="match status" value="1"/>
</dbReference>
<dbReference type="OMA" id="QYIDHEF"/>
<dbReference type="HOGENOM" id="CLU_012437_1_0_1"/>
<name>G8YPE1_PICSO</name>
<dbReference type="Gene3D" id="1.25.10.10">
    <property type="entry name" value="Leucine-rich Repeat Variant"/>
    <property type="match status" value="1"/>
</dbReference>
<dbReference type="Proteomes" id="UP000005222">
    <property type="component" value="Chromosome D"/>
</dbReference>
<evidence type="ECO:0000313" key="4">
    <source>
        <dbReference type="EMBL" id="CCE79112.1"/>
    </source>
</evidence>
<dbReference type="OrthoDB" id="10264446at2759"/>
<proteinExistence type="inferred from homology"/>
<feature type="compositionally biased region" description="Basic residues" evidence="2">
    <location>
        <begin position="1"/>
        <end position="18"/>
    </location>
</feature>
<dbReference type="EMBL" id="FO082057">
    <property type="protein sequence ID" value="CCE78526.1"/>
    <property type="molecule type" value="Genomic_DNA"/>
</dbReference>
<comment type="similarity">
    <text evidence="1">Belongs to the phosphatase 2A regulatory subunit.</text>
</comment>
<feature type="compositionally biased region" description="Polar residues" evidence="2">
    <location>
        <begin position="151"/>
        <end position="160"/>
    </location>
</feature>
<feature type="compositionally biased region" description="Low complexity" evidence="2">
    <location>
        <begin position="49"/>
        <end position="85"/>
    </location>
</feature>
<dbReference type="AlphaFoldDB" id="G8YPE1"/>
<feature type="compositionally biased region" description="Low complexity" evidence="2">
    <location>
        <begin position="107"/>
        <end position="124"/>
    </location>
</feature>
<dbReference type="InterPro" id="IPR002554">
    <property type="entry name" value="PP2A_B56"/>
</dbReference>
<gene>
    <name evidence="4" type="primary">Piso0_001152</name>
    <name evidence="3" type="ORF">GNLVRS01_PISO0C12036g</name>
    <name evidence="4" type="ORF">GNLVRS01_PISO0D12103g</name>
</gene>
<dbReference type="Pfam" id="PF01603">
    <property type="entry name" value="B56"/>
    <property type="match status" value="2"/>
</dbReference>
<sequence>MMKGFKNRLTRNKSHSSSKKAEKKSEKDKEREKERESKQDTSKRSSVTSKLTGSSNSKSSSPSSSRRNSTSSVHSANSASSANSSPKKSNQNESPKIVINNDNTVPSGETKSSSTASTTVTRPITPTPTSPIASVNNSPTTSVSSYDQHSKSYTSHSSHNLPGAVPHGLQVNASIPSPTRDNFDIDLIMTPKRHSSSRFEPTSSDRYQEFVKLPSFEEVDVEEQIPLFIKKVEQCYIMFDFGDPTFNIRGKELKRITLEELIQFISNNRFTYTEEMYEKIIGMFKKNLFRPIPPPVNPIGDIYDPDEDEPVDELAWPHMHATYEFFLRFIESPDFSHQIAKHYIDHEFILRLLELFDSEDPRERECLKTTLHRIYGKFLSLRSYIRKSINNVFLQFVYETERFNGIGELLEILGSIINGFALPLKEEHKIFLVRVLLPLHKVKSLSLYHPQLAYCMVQFLEKDSSLTEDVIMGLLRYWPKVNSPKEVMFLNEIEDIFEVLSPSEFLKIQIPLFAQLSKCITSPHFQVSEKVLYFWTNEYFLTLITENAEVVLPIIFASLYELTNATQPGVANGALREKQLANPNAAVDANGNLVDNDLILSKLHDHPMGQMDGINNPNELTDEEYYDTFTSPQHGQEFDEFGVQSNLFPHNSATSNWNRSIHQLAFDALKVFMDHNPILYDHCTMLYHQSLEEQKAREKARKEGWKRIEEYVERIKSEKNPKSFLNNNENQTGNGGLVGH</sequence>
<dbReference type="InParanoid" id="G8YPE1"/>
<dbReference type="GO" id="GO:0007165">
    <property type="term" value="P:signal transduction"/>
    <property type="evidence" value="ECO:0007669"/>
    <property type="project" value="InterPro"/>
</dbReference>
<evidence type="ECO:0000313" key="3">
    <source>
        <dbReference type="EMBL" id="CCE78526.1"/>
    </source>
</evidence>
<reference evidence="4" key="1">
    <citation type="submission" date="2011-10" db="EMBL/GenBank/DDBJ databases">
        <authorList>
            <person name="Genoscope - CEA"/>
        </authorList>
    </citation>
    <scope>NUCLEOTIDE SEQUENCE</scope>
</reference>
<dbReference type="PANTHER" id="PTHR10257">
    <property type="entry name" value="SERINE/THREONINE PROTEIN PHOSPHATASE 2A PP2A REGULATORY SUBUNIT B"/>
    <property type="match status" value="1"/>
</dbReference>
<dbReference type="GO" id="GO:0019888">
    <property type="term" value="F:protein phosphatase regulator activity"/>
    <property type="evidence" value="ECO:0007669"/>
    <property type="project" value="UniProtKB-UniRule"/>
</dbReference>
<organism evidence="4 5">
    <name type="scientific">Pichia sorbitophila (strain ATCC MYA-4447 / BCRC 22081 / CBS 7064 / NBRC 10061 / NRRL Y-12695)</name>
    <name type="common">Hybrid yeast</name>
    <dbReference type="NCBI Taxonomy" id="559304"/>
    <lineage>
        <taxon>Eukaryota</taxon>
        <taxon>Fungi</taxon>
        <taxon>Dikarya</taxon>
        <taxon>Ascomycota</taxon>
        <taxon>Saccharomycotina</taxon>
        <taxon>Pichiomycetes</taxon>
        <taxon>Debaryomycetaceae</taxon>
        <taxon>Millerozyma</taxon>
    </lineage>
</organism>
<dbReference type="SUPFAM" id="SSF48371">
    <property type="entry name" value="ARM repeat"/>
    <property type="match status" value="1"/>
</dbReference>
<dbReference type="PIRSF" id="PIRSF028043">
    <property type="entry name" value="PP2A_B56"/>
    <property type="match status" value="1"/>
</dbReference>
<evidence type="ECO:0000256" key="2">
    <source>
        <dbReference type="SAM" id="MobiDB-lite"/>
    </source>
</evidence>
<feature type="compositionally biased region" description="Polar residues" evidence="2">
    <location>
        <begin position="723"/>
        <end position="732"/>
    </location>
</feature>
<evidence type="ECO:0000256" key="1">
    <source>
        <dbReference type="PIRNR" id="PIRNR028043"/>
    </source>
</evidence>